<name>A0A835IH35_9MAGN</name>
<sequence length="261" mass="29893">MESRISKFDDISMGLYEKGISDRELEETIGVDVGMENEFVQDEKVGDPEIGMVFDTAEGLFEYYTKYGSENGFPVKKRKRFKNIPEKYILRRWRKDVKRCHTKVKISYFDWMENPENEPFDRMCNAFYETADLATDNEDKTNIVMKWIKCLNNELNNGEVACASSQPTTGGSGQLTACETSRYVHTTTKENGLIRSPQLVRGAVHLSSGRQARNHNLAHGRSPQTDFFSPSLRESLAFEPHASHLCYLEFNVQSVFSSRVL</sequence>
<dbReference type="OrthoDB" id="1914915at2759"/>
<dbReference type="AlphaFoldDB" id="A0A835IH35"/>
<comment type="subcellular location">
    <subcellularLocation>
        <location evidence="1">Nucleus</location>
    </subcellularLocation>
</comment>
<comment type="function">
    <text evidence="1">Putative transcription activator involved in regulating light control of development.</text>
</comment>
<dbReference type="EMBL" id="JADFTS010000003">
    <property type="protein sequence ID" value="KAF9617039.1"/>
    <property type="molecule type" value="Genomic_DNA"/>
</dbReference>
<comment type="similarity">
    <text evidence="1">Belongs to the FHY3/FAR1 family.</text>
</comment>
<reference evidence="2 3" key="1">
    <citation type="submission" date="2020-10" db="EMBL/GenBank/DDBJ databases">
        <title>The Coptis chinensis genome and diversification of protoberbering-type alkaloids.</title>
        <authorList>
            <person name="Wang B."/>
            <person name="Shu S."/>
            <person name="Song C."/>
            <person name="Liu Y."/>
        </authorList>
    </citation>
    <scope>NUCLEOTIDE SEQUENCE [LARGE SCALE GENOMIC DNA]</scope>
    <source>
        <strain evidence="2">HL-2020</strain>
        <tissue evidence="2">Leaf</tissue>
    </source>
</reference>
<organism evidence="2 3">
    <name type="scientific">Coptis chinensis</name>
    <dbReference type="NCBI Taxonomy" id="261450"/>
    <lineage>
        <taxon>Eukaryota</taxon>
        <taxon>Viridiplantae</taxon>
        <taxon>Streptophyta</taxon>
        <taxon>Embryophyta</taxon>
        <taxon>Tracheophyta</taxon>
        <taxon>Spermatophyta</taxon>
        <taxon>Magnoliopsida</taxon>
        <taxon>Ranunculales</taxon>
        <taxon>Ranunculaceae</taxon>
        <taxon>Coptidoideae</taxon>
        <taxon>Coptis</taxon>
    </lineage>
</organism>
<dbReference type="PANTHER" id="PTHR31669:SF283">
    <property type="entry name" value="PROTEIN FAR1-RELATED SEQUENCE"/>
    <property type="match status" value="1"/>
</dbReference>
<dbReference type="PANTHER" id="PTHR31669">
    <property type="entry name" value="PROTEIN FAR1-RELATED SEQUENCE 10-RELATED"/>
    <property type="match status" value="1"/>
</dbReference>
<keyword evidence="1" id="KW-0863">Zinc-finger</keyword>
<keyword evidence="1" id="KW-0862">Zinc</keyword>
<evidence type="ECO:0000256" key="1">
    <source>
        <dbReference type="RuleBase" id="RU367018"/>
    </source>
</evidence>
<keyword evidence="1" id="KW-0539">Nucleus</keyword>
<keyword evidence="3" id="KW-1185">Reference proteome</keyword>
<dbReference type="GO" id="GO:0005634">
    <property type="term" value="C:nucleus"/>
    <property type="evidence" value="ECO:0007669"/>
    <property type="project" value="UniProtKB-SubCell"/>
</dbReference>
<accession>A0A835IH35</accession>
<comment type="caution">
    <text evidence="2">The sequence shown here is derived from an EMBL/GenBank/DDBJ whole genome shotgun (WGS) entry which is preliminary data.</text>
</comment>
<proteinExistence type="inferred from homology"/>
<gene>
    <name evidence="2" type="ORF">IFM89_033109</name>
</gene>
<dbReference type="InterPro" id="IPR031052">
    <property type="entry name" value="FHY3/FAR1"/>
</dbReference>
<keyword evidence="1" id="KW-0479">Metal-binding</keyword>
<dbReference type="Proteomes" id="UP000631114">
    <property type="component" value="Unassembled WGS sequence"/>
</dbReference>
<protein>
    <recommendedName>
        <fullName evidence="1">Protein FAR1-RELATED SEQUENCE</fullName>
    </recommendedName>
</protein>
<evidence type="ECO:0000313" key="3">
    <source>
        <dbReference type="Proteomes" id="UP000631114"/>
    </source>
</evidence>
<dbReference type="GO" id="GO:0008270">
    <property type="term" value="F:zinc ion binding"/>
    <property type="evidence" value="ECO:0007669"/>
    <property type="project" value="UniProtKB-UniRule"/>
</dbReference>
<evidence type="ECO:0000313" key="2">
    <source>
        <dbReference type="EMBL" id="KAF9617039.1"/>
    </source>
</evidence>
<dbReference type="GO" id="GO:0006355">
    <property type="term" value="P:regulation of DNA-templated transcription"/>
    <property type="evidence" value="ECO:0007669"/>
    <property type="project" value="UniProtKB-UniRule"/>
</dbReference>